<dbReference type="AlphaFoldDB" id="A0A0M3JPH4"/>
<evidence type="ECO:0000313" key="3">
    <source>
        <dbReference type="Proteomes" id="UP000267096"/>
    </source>
</evidence>
<dbReference type="GO" id="GO:0004185">
    <property type="term" value="F:serine-type carboxypeptidase activity"/>
    <property type="evidence" value="ECO:0007669"/>
    <property type="project" value="InterPro"/>
</dbReference>
<gene>
    <name evidence="2" type="ORF">ASIM_LOCUS9309</name>
</gene>
<evidence type="ECO:0000313" key="2">
    <source>
        <dbReference type="EMBL" id="VDK38553.1"/>
    </source>
</evidence>
<dbReference type="SUPFAM" id="SSF53474">
    <property type="entry name" value="alpha/beta-Hydrolases"/>
    <property type="match status" value="1"/>
</dbReference>
<keyword evidence="3" id="KW-1185">Reference proteome</keyword>
<comment type="similarity">
    <text evidence="1">Belongs to the peptidase S10 family.</text>
</comment>
<dbReference type="WBParaSite" id="ASIM_0000957001-mRNA-1">
    <property type="protein sequence ID" value="ASIM_0000957001-mRNA-1"/>
    <property type="gene ID" value="ASIM_0000957001"/>
</dbReference>
<sequence>MDTFPCYMDSATEAYLNTPEVRRAIHVPSGVGRWQACNREMRMDYTRDTPDTSGLFRLIGAFRYPL</sequence>
<dbReference type="Gene3D" id="3.40.50.12670">
    <property type="match status" value="1"/>
</dbReference>
<dbReference type="EMBL" id="UYRR01028042">
    <property type="protein sequence ID" value="VDK38553.1"/>
    <property type="molecule type" value="Genomic_DNA"/>
</dbReference>
<dbReference type="OrthoDB" id="1022205at2759"/>
<dbReference type="GO" id="GO:0006508">
    <property type="term" value="P:proteolysis"/>
    <property type="evidence" value="ECO:0007669"/>
    <property type="project" value="InterPro"/>
</dbReference>
<dbReference type="InterPro" id="IPR029058">
    <property type="entry name" value="AB_hydrolase_fold"/>
</dbReference>
<dbReference type="Pfam" id="PF00450">
    <property type="entry name" value="Peptidase_S10"/>
    <property type="match status" value="1"/>
</dbReference>
<dbReference type="Proteomes" id="UP000267096">
    <property type="component" value="Unassembled WGS sequence"/>
</dbReference>
<dbReference type="InterPro" id="IPR001563">
    <property type="entry name" value="Peptidase_S10"/>
</dbReference>
<reference evidence="2 3" key="2">
    <citation type="submission" date="2018-11" db="EMBL/GenBank/DDBJ databases">
        <authorList>
            <consortium name="Pathogen Informatics"/>
        </authorList>
    </citation>
    <scope>NUCLEOTIDE SEQUENCE [LARGE SCALE GENOMIC DNA]</scope>
</reference>
<evidence type="ECO:0000313" key="4">
    <source>
        <dbReference type="WBParaSite" id="ASIM_0000957001-mRNA-1"/>
    </source>
</evidence>
<evidence type="ECO:0000256" key="1">
    <source>
        <dbReference type="ARBA" id="ARBA00009431"/>
    </source>
</evidence>
<reference evidence="4" key="1">
    <citation type="submission" date="2017-02" db="UniProtKB">
        <authorList>
            <consortium name="WormBaseParasite"/>
        </authorList>
    </citation>
    <scope>IDENTIFICATION</scope>
</reference>
<accession>A0A0M3JPH4</accession>
<name>A0A0M3JPH4_ANISI</name>
<proteinExistence type="inferred from homology"/>
<organism evidence="4">
    <name type="scientific">Anisakis simplex</name>
    <name type="common">Herring worm</name>
    <dbReference type="NCBI Taxonomy" id="6269"/>
    <lineage>
        <taxon>Eukaryota</taxon>
        <taxon>Metazoa</taxon>
        <taxon>Ecdysozoa</taxon>
        <taxon>Nematoda</taxon>
        <taxon>Chromadorea</taxon>
        <taxon>Rhabditida</taxon>
        <taxon>Spirurina</taxon>
        <taxon>Ascaridomorpha</taxon>
        <taxon>Ascaridoidea</taxon>
        <taxon>Anisakidae</taxon>
        <taxon>Anisakis</taxon>
        <taxon>Anisakis simplex complex</taxon>
    </lineage>
</organism>
<protein>
    <submittedName>
        <fullName evidence="2 4">Uncharacterized protein</fullName>
    </submittedName>
</protein>